<reference evidence="3" key="1">
    <citation type="journal article" date="2019" name="Int. J. Syst. Evol. Microbiol.">
        <title>The Global Catalogue of Microorganisms (GCM) 10K type strain sequencing project: providing services to taxonomists for standard genome sequencing and annotation.</title>
        <authorList>
            <consortium name="The Broad Institute Genomics Platform"/>
            <consortium name="The Broad Institute Genome Sequencing Center for Infectious Disease"/>
            <person name="Wu L."/>
            <person name="Ma J."/>
        </authorList>
    </citation>
    <scope>NUCLEOTIDE SEQUENCE [LARGE SCALE GENOMIC DNA]</scope>
    <source>
        <strain evidence="3">JCM 3338</strain>
    </source>
</reference>
<gene>
    <name evidence="2" type="ORF">ACFSHS_03195</name>
</gene>
<comment type="caution">
    <text evidence="2">The sequence shown here is derived from an EMBL/GenBank/DDBJ whole genome shotgun (WGS) entry which is preliminary data.</text>
</comment>
<dbReference type="Proteomes" id="UP001597402">
    <property type="component" value="Unassembled WGS sequence"/>
</dbReference>
<sequence length="294" mass="29869">MGWGRAGRTAAFLVLLSLTACADRDGAGPGAAGVPQDDDALVLRVELTGGFVPPETIPARLPLVSVHGDGRVLLEGPVEAIHPGPAWPNVQVVDVGRDGVRALADRALAAGVAETGDLGMPPLADAPSTRFTLVTSGGTHVREVYALTEAAGLPRGGLTEAQEAAREELRALLGELTDLGLAEPGKRGPRPWTPDAVAAVVRPWTASEDDVAHGLVPAPVPWPGPALPGEALGASPGLSCVVAEGEQAEAVIGAARNATALTPWSAPDGTRWSALFRPLLPDESGCADLPGQGG</sequence>
<evidence type="ECO:0000313" key="2">
    <source>
        <dbReference type="EMBL" id="MFD2090570.1"/>
    </source>
</evidence>
<evidence type="ECO:0000313" key="3">
    <source>
        <dbReference type="Proteomes" id="UP001597402"/>
    </source>
</evidence>
<feature type="signal peptide" evidence="1">
    <location>
        <begin position="1"/>
        <end position="22"/>
    </location>
</feature>
<keyword evidence="1" id="KW-0732">Signal</keyword>
<protein>
    <submittedName>
        <fullName evidence="2">Uncharacterized protein</fullName>
    </submittedName>
</protein>
<dbReference type="PROSITE" id="PS51257">
    <property type="entry name" value="PROKAR_LIPOPROTEIN"/>
    <property type="match status" value="1"/>
</dbReference>
<feature type="chain" id="PRO_5047502388" evidence="1">
    <location>
        <begin position="23"/>
        <end position="294"/>
    </location>
</feature>
<dbReference type="EMBL" id="JBHUHP010000001">
    <property type="protein sequence ID" value="MFD2090570.1"/>
    <property type="molecule type" value="Genomic_DNA"/>
</dbReference>
<dbReference type="RefSeq" id="WP_376871608.1">
    <property type="nucleotide sequence ID" value="NZ_JBHUHP010000001.1"/>
</dbReference>
<organism evidence="2 3">
    <name type="scientific">Blastococcus deserti</name>
    <dbReference type="NCBI Taxonomy" id="2259033"/>
    <lineage>
        <taxon>Bacteria</taxon>
        <taxon>Bacillati</taxon>
        <taxon>Actinomycetota</taxon>
        <taxon>Actinomycetes</taxon>
        <taxon>Geodermatophilales</taxon>
        <taxon>Geodermatophilaceae</taxon>
        <taxon>Blastococcus</taxon>
    </lineage>
</organism>
<evidence type="ECO:0000256" key="1">
    <source>
        <dbReference type="SAM" id="SignalP"/>
    </source>
</evidence>
<accession>A0ABW4X5A7</accession>
<name>A0ABW4X5A7_9ACTN</name>
<keyword evidence="3" id="KW-1185">Reference proteome</keyword>
<proteinExistence type="predicted"/>